<protein>
    <submittedName>
        <fullName evidence="1">Uncharacterized protein</fullName>
    </submittedName>
</protein>
<evidence type="ECO:0000313" key="2">
    <source>
        <dbReference type="Proteomes" id="UP000820818"/>
    </source>
</evidence>
<gene>
    <name evidence="1" type="ORF">GHT06_006385</name>
</gene>
<dbReference type="Proteomes" id="UP000820818">
    <property type="component" value="Unassembled WGS sequence"/>
</dbReference>
<dbReference type="Pfam" id="PF14223">
    <property type="entry name" value="Retrotran_gag_2"/>
    <property type="match status" value="1"/>
</dbReference>
<dbReference type="AlphaFoldDB" id="A0AAD5KWD3"/>
<name>A0AAD5KWD3_9CRUS</name>
<accession>A0AAD5KWD3</accession>
<evidence type="ECO:0000313" key="1">
    <source>
        <dbReference type="EMBL" id="KAI9551168.1"/>
    </source>
</evidence>
<dbReference type="EMBL" id="WJBH02000038">
    <property type="protein sequence ID" value="KAI9551168.1"/>
    <property type="molecule type" value="Genomic_DNA"/>
</dbReference>
<reference evidence="1" key="1">
    <citation type="submission" date="2022-05" db="EMBL/GenBank/DDBJ databases">
        <title>A multi-omics perspective on studying reproductive biology in Daphnia sinensis.</title>
        <authorList>
            <person name="Jia J."/>
        </authorList>
    </citation>
    <scope>NUCLEOTIDE SEQUENCE</scope>
    <source>
        <strain evidence="1">WSL</strain>
    </source>
</reference>
<proteinExistence type="predicted"/>
<organism evidence="1 2">
    <name type="scientific">Daphnia sinensis</name>
    <dbReference type="NCBI Taxonomy" id="1820382"/>
    <lineage>
        <taxon>Eukaryota</taxon>
        <taxon>Metazoa</taxon>
        <taxon>Ecdysozoa</taxon>
        <taxon>Arthropoda</taxon>
        <taxon>Crustacea</taxon>
        <taxon>Branchiopoda</taxon>
        <taxon>Diplostraca</taxon>
        <taxon>Cladocera</taxon>
        <taxon>Anomopoda</taxon>
        <taxon>Daphniidae</taxon>
        <taxon>Daphnia</taxon>
        <taxon>Daphnia similis group</taxon>
    </lineage>
</organism>
<comment type="caution">
    <text evidence="1">The sequence shown here is derived from an EMBL/GenBank/DDBJ whole genome shotgun (WGS) entry which is preliminary data.</text>
</comment>
<sequence length="142" mass="16874">MAEHVAQDFNSLRTVSHVPKFDGTNHREWNYEIHLCFQAMEVDCVVLGTELCPAEERNEENLLLNEAAIRQWTRKDVLARNCIMATITKEMKENLYICVNATQMWTKLNQQYQLQTEEHLHLLWQNYYDFNYTTGIIIYTIN</sequence>
<keyword evidence="2" id="KW-1185">Reference proteome</keyword>